<dbReference type="EMBL" id="BKAG01000073">
    <property type="protein sequence ID" value="GEP46148.1"/>
    <property type="molecule type" value="Genomic_DNA"/>
</dbReference>
<accession>A0A512MHD2</accession>
<keyword evidence="1" id="KW-1133">Transmembrane helix</keyword>
<dbReference type="Pfam" id="PF08695">
    <property type="entry name" value="Coa1"/>
    <property type="match status" value="1"/>
</dbReference>
<evidence type="ECO:0008006" key="4">
    <source>
        <dbReference type="Google" id="ProtNLM"/>
    </source>
</evidence>
<dbReference type="InterPro" id="IPR014807">
    <property type="entry name" value="Coa1"/>
</dbReference>
<feature type="transmembrane region" description="Helical" evidence="1">
    <location>
        <begin position="25"/>
        <end position="55"/>
    </location>
</feature>
<evidence type="ECO:0000313" key="3">
    <source>
        <dbReference type="Proteomes" id="UP000321577"/>
    </source>
</evidence>
<proteinExistence type="predicted"/>
<evidence type="ECO:0000256" key="1">
    <source>
        <dbReference type="SAM" id="Phobius"/>
    </source>
</evidence>
<name>A0A512MHD2_9BACT</name>
<keyword evidence="1" id="KW-0472">Membrane</keyword>
<gene>
    <name evidence="2" type="ORF">BGE01nite_54390</name>
</gene>
<keyword evidence="3" id="KW-1185">Reference proteome</keyword>
<dbReference type="OrthoDB" id="199146at2"/>
<reference evidence="2 3" key="1">
    <citation type="submission" date="2019-07" db="EMBL/GenBank/DDBJ databases">
        <title>Whole genome shotgun sequence of Brevifollis gellanilyticus NBRC 108608.</title>
        <authorList>
            <person name="Hosoyama A."/>
            <person name="Uohara A."/>
            <person name="Ohji S."/>
            <person name="Ichikawa N."/>
        </authorList>
    </citation>
    <scope>NUCLEOTIDE SEQUENCE [LARGE SCALE GENOMIC DNA]</scope>
    <source>
        <strain evidence="2 3">NBRC 108608</strain>
    </source>
</reference>
<dbReference type="AlphaFoldDB" id="A0A512MHD2"/>
<evidence type="ECO:0000313" key="2">
    <source>
        <dbReference type="EMBL" id="GEP46148.1"/>
    </source>
</evidence>
<protein>
    <recommendedName>
        <fullName evidence="4">Cytochrome oxidase complex assembly protein 1</fullName>
    </recommendedName>
</protein>
<organism evidence="2 3">
    <name type="scientific">Brevifollis gellanilyticus</name>
    <dbReference type="NCBI Taxonomy" id="748831"/>
    <lineage>
        <taxon>Bacteria</taxon>
        <taxon>Pseudomonadati</taxon>
        <taxon>Verrucomicrobiota</taxon>
        <taxon>Verrucomicrobiia</taxon>
        <taxon>Verrucomicrobiales</taxon>
        <taxon>Verrucomicrobiaceae</taxon>
    </lineage>
</organism>
<sequence>MSTPPPFGDPGNIRRENSSAIGKGVAFGCGGCMMLMACGVLLFIGIAIFVVNMLLRSEPSEFAFQTAQKSEVIQREVGEPMKLGWFIAGSLKDFNGNGTAKLSLPISGPKGEVSVHVDAEGKQGRWTYKSMTATIRKTGEHVDLLPLVPLERRAIPSGESPP</sequence>
<keyword evidence="1" id="KW-0812">Transmembrane</keyword>
<dbReference type="Proteomes" id="UP000321577">
    <property type="component" value="Unassembled WGS sequence"/>
</dbReference>
<dbReference type="RefSeq" id="WP_146855748.1">
    <property type="nucleotide sequence ID" value="NZ_BKAG01000073.1"/>
</dbReference>
<comment type="caution">
    <text evidence="2">The sequence shown here is derived from an EMBL/GenBank/DDBJ whole genome shotgun (WGS) entry which is preliminary data.</text>
</comment>